<feature type="compositionally biased region" description="Basic and acidic residues" evidence="1">
    <location>
        <begin position="281"/>
        <end position="298"/>
    </location>
</feature>
<feature type="compositionally biased region" description="Polar residues" evidence="1">
    <location>
        <begin position="308"/>
        <end position="319"/>
    </location>
</feature>
<feature type="compositionally biased region" description="Polar residues" evidence="1">
    <location>
        <begin position="1"/>
        <end position="10"/>
    </location>
</feature>
<keyword evidence="3" id="KW-1185">Reference proteome</keyword>
<evidence type="ECO:0000256" key="1">
    <source>
        <dbReference type="SAM" id="MobiDB-lite"/>
    </source>
</evidence>
<reference evidence="2" key="1">
    <citation type="submission" date="2020-08" db="EMBL/GenBank/DDBJ databases">
        <title>Plant Genome Project.</title>
        <authorList>
            <person name="Zhang R.-G."/>
        </authorList>
    </citation>
    <scope>NUCLEOTIDE SEQUENCE</scope>
    <source>
        <strain evidence="2">WSP0</strain>
        <tissue evidence="2">Leaf</tissue>
    </source>
</reference>
<sequence>MPAQKRYSSTSDNNLRDDDDDDDSQLQQHHSRRKQLRRERRAEDEEEEEEEEGRENEDVVKEDGDDDSGTVSCSFVQSMCVYMDNCGTTSPSYVCTMSDMSRDHQENKNCDGMLAPLLQGVHRQVNASGVCNISMLFISIDSRNNSVLGLGNNECPACRKHCASRRSLRDDQRFDNLTEVLYEDIEKYEEEELAFHEEEKTRNKQVSCKDKCHHSTTWLLQIQASIAQVLQRQSEALVTKRKTGKERHSSSRLARAYSRRRHSRVTEHEGSEDNDEENNPDENKDSSSTDERGTEIKQRRCRRRAGGQLSQPSPSTANTEGGGIENDIEATKESKGTSSGPVWNPEMLAWGGAGARKKSVRNTRIMKLAKYLENLKENDDKLDVHLVLVSLDKQRMPSLQKLYLCCPQQFSVEHLKEYVALETQVRAEDIEILLMKNLSCNGLQSTLDTSNSMENKDVVQVLEGEDTLAVIRANCASNGNHLILAYRLKEKVHPETTPLVLS</sequence>
<dbReference type="Proteomes" id="UP000823749">
    <property type="component" value="Chromosome 4"/>
</dbReference>
<dbReference type="PANTHER" id="PTHR46537">
    <property type="entry name" value="OS11G0578200 PROTEIN"/>
    <property type="match status" value="1"/>
</dbReference>
<dbReference type="PANTHER" id="PTHR46537:SF1">
    <property type="entry name" value="E3 UBIQUITIN-PROTEIN LIGASE RING1B-RELATED"/>
    <property type="match status" value="1"/>
</dbReference>
<dbReference type="AlphaFoldDB" id="A0AAV6KHB4"/>
<comment type="caution">
    <text evidence="2">The sequence shown here is derived from an EMBL/GenBank/DDBJ whole genome shotgun (WGS) entry which is preliminary data.</text>
</comment>
<feature type="region of interest" description="Disordered" evidence="1">
    <location>
        <begin position="238"/>
        <end position="325"/>
    </location>
</feature>
<feature type="compositionally biased region" description="Acidic residues" evidence="1">
    <location>
        <begin position="44"/>
        <end position="55"/>
    </location>
</feature>
<gene>
    <name evidence="2" type="ORF">RHGRI_010144</name>
</gene>
<accession>A0AAV6KHB4</accession>
<name>A0AAV6KHB4_9ERIC</name>
<protein>
    <submittedName>
        <fullName evidence="2">Uncharacterized protein</fullName>
    </submittedName>
</protein>
<feature type="region of interest" description="Disordered" evidence="1">
    <location>
        <begin position="1"/>
        <end position="69"/>
    </location>
</feature>
<dbReference type="EMBL" id="JACTNZ010000004">
    <property type="protein sequence ID" value="KAG5551941.1"/>
    <property type="molecule type" value="Genomic_DNA"/>
</dbReference>
<evidence type="ECO:0000313" key="3">
    <source>
        <dbReference type="Proteomes" id="UP000823749"/>
    </source>
</evidence>
<proteinExistence type="predicted"/>
<dbReference type="InterPro" id="IPR044592">
    <property type="entry name" value="RING1A/B"/>
</dbReference>
<evidence type="ECO:0000313" key="2">
    <source>
        <dbReference type="EMBL" id="KAG5551941.1"/>
    </source>
</evidence>
<organism evidence="2 3">
    <name type="scientific">Rhododendron griersonianum</name>
    <dbReference type="NCBI Taxonomy" id="479676"/>
    <lineage>
        <taxon>Eukaryota</taxon>
        <taxon>Viridiplantae</taxon>
        <taxon>Streptophyta</taxon>
        <taxon>Embryophyta</taxon>
        <taxon>Tracheophyta</taxon>
        <taxon>Spermatophyta</taxon>
        <taxon>Magnoliopsida</taxon>
        <taxon>eudicotyledons</taxon>
        <taxon>Gunneridae</taxon>
        <taxon>Pentapetalae</taxon>
        <taxon>asterids</taxon>
        <taxon>Ericales</taxon>
        <taxon>Ericaceae</taxon>
        <taxon>Ericoideae</taxon>
        <taxon>Rhodoreae</taxon>
        <taxon>Rhododendron</taxon>
    </lineage>
</organism>
<dbReference type="Gene3D" id="3.10.20.90">
    <property type="entry name" value="Phosphatidylinositol 3-kinase Catalytic Subunit, Chain A, domain 1"/>
    <property type="match status" value="1"/>
</dbReference>
<feature type="compositionally biased region" description="Basic residues" evidence="1">
    <location>
        <begin position="29"/>
        <end position="39"/>
    </location>
</feature>